<feature type="region of interest" description="Disordered" evidence="1">
    <location>
        <begin position="234"/>
        <end position="275"/>
    </location>
</feature>
<feature type="transmembrane region" description="Helical" evidence="2">
    <location>
        <begin position="94"/>
        <end position="113"/>
    </location>
</feature>
<keyword evidence="2" id="KW-0812">Transmembrane</keyword>
<reference evidence="3 4" key="1">
    <citation type="submission" date="2019-06" db="EMBL/GenBank/DDBJ databases">
        <title>WGS assembly of Gossypium darwinii.</title>
        <authorList>
            <person name="Chen Z.J."/>
            <person name="Sreedasyam A."/>
            <person name="Ando A."/>
            <person name="Song Q."/>
            <person name="De L."/>
            <person name="Hulse-Kemp A."/>
            <person name="Ding M."/>
            <person name="Ye W."/>
            <person name="Kirkbride R."/>
            <person name="Jenkins J."/>
            <person name="Plott C."/>
            <person name="Lovell J."/>
            <person name="Lin Y.-M."/>
            <person name="Vaughn R."/>
            <person name="Liu B."/>
            <person name="Li W."/>
            <person name="Simpson S."/>
            <person name="Scheffler B."/>
            <person name="Saski C."/>
            <person name="Grover C."/>
            <person name="Hu G."/>
            <person name="Conover J."/>
            <person name="Carlson J."/>
            <person name="Shu S."/>
            <person name="Boston L."/>
            <person name="Williams M."/>
            <person name="Peterson D."/>
            <person name="Mcgee K."/>
            <person name="Jones D."/>
            <person name="Wendel J."/>
            <person name="Stelly D."/>
            <person name="Grimwood J."/>
            <person name="Schmutz J."/>
        </authorList>
    </citation>
    <scope>NUCLEOTIDE SEQUENCE [LARGE SCALE GENOMIC DNA]</scope>
    <source>
        <strain evidence="3">1808015.09</strain>
    </source>
</reference>
<feature type="transmembrane region" description="Helical" evidence="2">
    <location>
        <begin position="61"/>
        <end position="82"/>
    </location>
</feature>
<proteinExistence type="predicted"/>
<sequence length="275" mass="32071">MDEDINELLARLNFSKKESKRAMSTNKTQPNLQGYEVWAVGKIMSDKKTNKEAMYRMLKSLWFTKEPVSFVVMTVGVFLVKFGNVDDRTRIFNLAPWLFNKYLFVMLPFVKVYNILFEEMDRQVAINVREVMGEILAIYWRDRKSCWIDYIRNMVKIDVSRPLQQVFHLVRNEGIEIKCPRQEELPRLSSPSFQNGNWLRVQLGGPNQNRGNWRNSENNMTLLNGKEKVMAGEEGLKSCSPMDKRPIQSSRDGGGRVKFQRKRMKGINGESNDQS</sequence>
<evidence type="ECO:0000313" key="3">
    <source>
        <dbReference type="EMBL" id="TYH11046.1"/>
    </source>
</evidence>
<dbReference type="Proteomes" id="UP000323506">
    <property type="component" value="Chromosome A07"/>
</dbReference>
<dbReference type="AlphaFoldDB" id="A0A5D2G0X5"/>
<keyword evidence="4" id="KW-1185">Reference proteome</keyword>
<keyword evidence="2" id="KW-1133">Transmembrane helix</keyword>
<organism evidence="3 4">
    <name type="scientific">Gossypium darwinii</name>
    <name type="common">Darwin's cotton</name>
    <name type="synonym">Gossypium barbadense var. darwinii</name>
    <dbReference type="NCBI Taxonomy" id="34276"/>
    <lineage>
        <taxon>Eukaryota</taxon>
        <taxon>Viridiplantae</taxon>
        <taxon>Streptophyta</taxon>
        <taxon>Embryophyta</taxon>
        <taxon>Tracheophyta</taxon>
        <taxon>Spermatophyta</taxon>
        <taxon>Magnoliopsida</taxon>
        <taxon>eudicotyledons</taxon>
        <taxon>Gunneridae</taxon>
        <taxon>Pentapetalae</taxon>
        <taxon>rosids</taxon>
        <taxon>malvids</taxon>
        <taxon>Malvales</taxon>
        <taxon>Malvaceae</taxon>
        <taxon>Malvoideae</taxon>
        <taxon>Gossypium</taxon>
    </lineage>
</organism>
<evidence type="ECO:0000256" key="2">
    <source>
        <dbReference type="SAM" id="Phobius"/>
    </source>
</evidence>
<evidence type="ECO:0000313" key="4">
    <source>
        <dbReference type="Proteomes" id="UP000323506"/>
    </source>
</evidence>
<keyword evidence="2" id="KW-0472">Membrane</keyword>
<feature type="compositionally biased region" description="Basic and acidic residues" evidence="1">
    <location>
        <begin position="234"/>
        <end position="246"/>
    </location>
</feature>
<protein>
    <submittedName>
        <fullName evidence="3">Uncharacterized protein</fullName>
    </submittedName>
</protein>
<gene>
    <name evidence="3" type="ORF">ES288_A07G227500v1</name>
</gene>
<accession>A0A5D2G0X5</accession>
<evidence type="ECO:0000256" key="1">
    <source>
        <dbReference type="SAM" id="MobiDB-lite"/>
    </source>
</evidence>
<dbReference type="EMBL" id="CM017694">
    <property type="protein sequence ID" value="TYH11046.1"/>
    <property type="molecule type" value="Genomic_DNA"/>
</dbReference>
<name>A0A5D2G0X5_GOSDA</name>